<dbReference type="AlphaFoldDB" id="A0A5C5ZGL4"/>
<dbReference type="EMBL" id="SJPQ01000004">
    <property type="protein sequence ID" value="TWT86559.1"/>
    <property type="molecule type" value="Genomic_DNA"/>
</dbReference>
<comment type="caution">
    <text evidence="2">The sequence shown here is derived from an EMBL/GenBank/DDBJ whole genome shotgun (WGS) entry which is preliminary data.</text>
</comment>
<keyword evidence="2" id="KW-0378">Hydrolase</keyword>
<dbReference type="RefSeq" id="WP_146402415.1">
    <property type="nucleotide sequence ID" value="NZ_SJPQ01000004.1"/>
</dbReference>
<reference evidence="2 3" key="1">
    <citation type="submission" date="2019-02" db="EMBL/GenBank/DDBJ databases">
        <title>Deep-cultivation of Planctomycetes and their phenomic and genomic characterization uncovers novel biology.</title>
        <authorList>
            <person name="Wiegand S."/>
            <person name="Jogler M."/>
            <person name="Boedeker C."/>
            <person name="Pinto D."/>
            <person name="Vollmers J."/>
            <person name="Rivas-Marin E."/>
            <person name="Kohn T."/>
            <person name="Peeters S.H."/>
            <person name="Heuer A."/>
            <person name="Rast P."/>
            <person name="Oberbeckmann S."/>
            <person name="Bunk B."/>
            <person name="Jeske O."/>
            <person name="Meyerdierks A."/>
            <person name="Storesund J.E."/>
            <person name="Kallscheuer N."/>
            <person name="Luecker S."/>
            <person name="Lage O.M."/>
            <person name="Pohl T."/>
            <person name="Merkel B.J."/>
            <person name="Hornburger P."/>
            <person name="Mueller R.-W."/>
            <person name="Bruemmer F."/>
            <person name="Labrenz M."/>
            <person name="Spormann A.M."/>
            <person name="Op Den Camp H."/>
            <person name="Overmann J."/>
            <person name="Amann R."/>
            <person name="Jetten M.S.M."/>
            <person name="Mascher T."/>
            <person name="Medema M.H."/>
            <person name="Devos D.P."/>
            <person name="Kaster A.-K."/>
            <person name="Ovreas L."/>
            <person name="Rohde M."/>
            <person name="Galperin M.Y."/>
            <person name="Jogler C."/>
        </authorList>
    </citation>
    <scope>NUCLEOTIDE SEQUENCE [LARGE SCALE GENOMIC DNA]</scope>
    <source>
        <strain evidence="2 3">Mal64</strain>
    </source>
</reference>
<dbReference type="Proteomes" id="UP000315440">
    <property type="component" value="Unassembled WGS sequence"/>
</dbReference>
<proteinExistence type="predicted"/>
<dbReference type="GO" id="GO:0016787">
    <property type="term" value="F:hydrolase activity"/>
    <property type="evidence" value="ECO:0007669"/>
    <property type="project" value="UniProtKB-KW"/>
</dbReference>
<dbReference type="InterPro" id="IPR000073">
    <property type="entry name" value="AB_hydrolase_1"/>
</dbReference>
<dbReference type="Gene3D" id="3.40.50.1820">
    <property type="entry name" value="alpha/beta hydrolase"/>
    <property type="match status" value="1"/>
</dbReference>
<protein>
    <submittedName>
        <fullName evidence="2">Putative aminoacrylate hydrolase RutD</fullName>
    </submittedName>
</protein>
<dbReference type="PANTHER" id="PTHR12277">
    <property type="entry name" value="ALPHA/BETA HYDROLASE DOMAIN-CONTAINING PROTEIN"/>
    <property type="match status" value="1"/>
</dbReference>
<keyword evidence="3" id="KW-1185">Reference proteome</keyword>
<dbReference type="SUPFAM" id="SSF53474">
    <property type="entry name" value="alpha/beta-Hydrolases"/>
    <property type="match status" value="1"/>
</dbReference>
<name>A0A5C5ZGL4_9BACT</name>
<evidence type="ECO:0000313" key="3">
    <source>
        <dbReference type="Proteomes" id="UP000315440"/>
    </source>
</evidence>
<accession>A0A5C5ZGL4</accession>
<dbReference type="OrthoDB" id="9777090at2"/>
<organism evidence="2 3">
    <name type="scientific">Pseudobythopirellula maris</name>
    <dbReference type="NCBI Taxonomy" id="2527991"/>
    <lineage>
        <taxon>Bacteria</taxon>
        <taxon>Pseudomonadati</taxon>
        <taxon>Planctomycetota</taxon>
        <taxon>Planctomycetia</taxon>
        <taxon>Pirellulales</taxon>
        <taxon>Lacipirellulaceae</taxon>
        <taxon>Pseudobythopirellula</taxon>
    </lineage>
</organism>
<sequence>MKPRLRRRVRLARVVLLSLAGFALILMMLERRLVYPAPVADETIASFVPPDAEDVSFESADGVRLHGWFFPHEKLEMTVANGAAPRAVLYCHGNGETVPRNLARMRLLRDVLGASIFVFDYRGYGKSEGKPYERGVIADGAAARRWLAERTGVASAEVVLYGRSLGTAVACALAADETADGEPAAGGAKALVLESAFTRLTDAAAHHYRFLPVRLLMRNRFDSLARIAKHDGPVFAMHGTDDWVVPIEQGRLLFEAAPGGPKRFVEIPHAGHNDTPPRECFEEMRQFLDTATSAATGPDGL</sequence>
<dbReference type="Pfam" id="PF00561">
    <property type="entry name" value="Abhydrolase_1"/>
    <property type="match status" value="1"/>
</dbReference>
<feature type="domain" description="AB hydrolase-1" evidence="1">
    <location>
        <begin position="87"/>
        <end position="185"/>
    </location>
</feature>
<gene>
    <name evidence="2" type="primary">rutD_2</name>
    <name evidence="2" type="ORF">Mal64_33850</name>
</gene>
<dbReference type="InterPro" id="IPR029058">
    <property type="entry name" value="AB_hydrolase_fold"/>
</dbReference>
<evidence type="ECO:0000313" key="2">
    <source>
        <dbReference type="EMBL" id="TWT86559.1"/>
    </source>
</evidence>
<evidence type="ECO:0000259" key="1">
    <source>
        <dbReference type="Pfam" id="PF00561"/>
    </source>
</evidence>